<evidence type="ECO:0000313" key="3">
    <source>
        <dbReference type="Proteomes" id="UP000007844"/>
    </source>
</evidence>
<feature type="region of interest" description="Disordered" evidence="1">
    <location>
        <begin position="37"/>
        <end position="60"/>
    </location>
</feature>
<dbReference type="EMBL" id="CP003221">
    <property type="protein sequence ID" value="EGJ49967.1"/>
    <property type="molecule type" value="Genomic_DNA"/>
</dbReference>
<dbReference type="STRING" id="690850.Desaf_1631"/>
<keyword evidence="3" id="KW-1185">Reference proteome</keyword>
<evidence type="ECO:0000313" key="2">
    <source>
        <dbReference type="EMBL" id="EGJ49967.1"/>
    </source>
</evidence>
<gene>
    <name evidence="2" type="ORF">Desaf_1631</name>
</gene>
<dbReference type="AlphaFoldDB" id="F3Z169"/>
<reference evidence="2 3" key="1">
    <citation type="journal article" date="2011" name="J. Bacteriol.">
        <title>Genome sequence of the mercury-methylating and pleomorphic Desulfovibrio africanus Strain Walvis Bay.</title>
        <authorList>
            <person name="Brown S.D."/>
            <person name="Wall J.D."/>
            <person name="Kucken A.M."/>
            <person name="Gilmour C.C."/>
            <person name="Podar M."/>
            <person name="Brandt C.C."/>
            <person name="Teshima H."/>
            <person name="Detter J.C."/>
            <person name="Han C.S."/>
            <person name="Land M.L."/>
            <person name="Lucas S."/>
            <person name="Han J."/>
            <person name="Pennacchio L."/>
            <person name="Nolan M."/>
            <person name="Pitluck S."/>
            <person name="Woyke T."/>
            <person name="Goodwin L."/>
            <person name="Palumbo A.V."/>
            <person name="Elias D.A."/>
        </authorList>
    </citation>
    <scope>NUCLEOTIDE SEQUENCE [LARGE SCALE GENOMIC DNA]</scope>
    <source>
        <strain evidence="2 3">Walvis Bay</strain>
    </source>
</reference>
<dbReference type="HOGENOM" id="CLU_2933785_0_0_7"/>
<dbReference type="KEGG" id="daf:Desaf_1631"/>
<evidence type="ECO:0000256" key="1">
    <source>
        <dbReference type="SAM" id="MobiDB-lite"/>
    </source>
</evidence>
<name>F3Z169_DESAF</name>
<accession>F3Z169</accession>
<protein>
    <submittedName>
        <fullName evidence="2">Uncharacterized protein</fullName>
    </submittedName>
</protein>
<dbReference type="Proteomes" id="UP000007844">
    <property type="component" value="Chromosome"/>
</dbReference>
<sequence>MRDSSNASVRQVQSINWAAIRREVELAKNRLNYAETFSQRNSPRPPVSEELRGTILASRT</sequence>
<proteinExistence type="predicted"/>
<organism evidence="2 3">
    <name type="scientific">Desulfocurvibacter africanus subsp. africanus str. Walvis Bay</name>
    <dbReference type="NCBI Taxonomy" id="690850"/>
    <lineage>
        <taxon>Bacteria</taxon>
        <taxon>Pseudomonadati</taxon>
        <taxon>Thermodesulfobacteriota</taxon>
        <taxon>Desulfovibrionia</taxon>
        <taxon>Desulfovibrionales</taxon>
        <taxon>Desulfovibrionaceae</taxon>
        <taxon>Desulfocurvibacter</taxon>
    </lineage>
</organism>